<feature type="compositionally biased region" description="Polar residues" evidence="1">
    <location>
        <begin position="193"/>
        <end position="214"/>
    </location>
</feature>
<proteinExistence type="predicted"/>
<evidence type="ECO:0000259" key="3">
    <source>
        <dbReference type="Pfam" id="PF11800"/>
    </source>
</evidence>
<dbReference type="NCBIfam" id="NF040974">
    <property type="entry name" value="RepABC_RepC"/>
    <property type="match status" value="1"/>
</dbReference>
<dbReference type="Proteomes" id="UP000609121">
    <property type="component" value="Unassembled WGS sequence"/>
</dbReference>
<gene>
    <name evidence="4" type="ORF">ICN82_11585</name>
</gene>
<accession>A0A8J6YZP7</accession>
<dbReference type="AlphaFoldDB" id="A0A8J6YZP7"/>
<evidence type="ECO:0000313" key="5">
    <source>
        <dbReference type="Proteomes" id="UP000609121"/>
    </source>
</evidence>
<feature type="compositionally biased region" description="Basic and acidic residues" evidence="1">
    <location>
        <begin position="215"/>
        <end position="226"/>
    </location>
</feature>
<sequence length="329" mass="36472">MSADNRFALMPALRQARAVLGLSPAVLATLEAMLTCLPKTGSAHVVFASNETLIRRRNGVSDRTIRRHVAHLAAIGLLRRCDSPNGKRYSRRNPLTGEMLRFGFDLSPLFGRADEIRRMAAAETARQEACDVLRLRIRTVLSAVPEEQRMDLLRRLRRRLSLEELEDILAPLRSLEPDTNTMPTPPDHPATELVTSDGMTATDSQSVRHCQRSNQETRKDSPSELRPDQIGAACRFALSFSATDISGWPQLCDHADRLASMMGIDGDSLRQAKARCGPRSVAKTLMLIAEMKSRVKTAPAYFRSVTTGMRAGDFDPDRLIARRLRAGAA</sequence>
<reference evidence="4" key="1">
    <citation type="submission" date="2020-09" db="EMBL/GenBank/DDBJ databases">
        <title>A novel bacterium of genus Mangrovicoccus, isolated from South China Sea.</title>
        <authorList>
            <person name="Huang H."/>
            <person name="Mo K."/>
            <person name="Hu Y."/>
        </authorList>
    </citation>
    <scope>NUCLEOTIDE SEQUENCE</scope>
    <source>
        <strain evidence="4">HB182678</strain>
    </source>
</reference>
<evidence type="ECO:0000256" key="1">
    <source>
        <dbReference type="SAM" id="MobiDB-lite"/>
    </source>
</evidence>
<dbReference type="Pfam" id="PF11800">
    <property type="entry name" value="RP-C_C"/>
    <property type="match status" value="1"/>
</dbReference>
<protein>
    <submittedName>
        <fullName evidence="4">Plasmid replication protein RepC</fullName>
    </submittedName>
</protein>
<dbReference type="Pfam" id="PF03428">
    <property type="entry name" value="RP-C"/>
    <property type="match status" value="1"/>
</dbReference>
<evidence type="ECO:0000313" key="4">
    <source>
        <dbReference type="EMBL" id="MBE3638843.1"/>
    </source>
</evidence>
<dbReference type="EMBL" id="JACVXA010000033">
    <property type="protein sequence ID" value="MBE3638843.1"/>
    <property type="molecule type" value="Genomic_DNA"/>
</dbReference>
<feature type="domain" description="Plasmid replication protein C N-terminal" evidence="2">
    <location>
        <begin position="5"/>
        <end position="142"/>
    </location>
</feature>
<name>A0A8J6YZP7_9RHOB</name>
<evidence type="ECO:0000259" key="2">
    <source>
        <dbReference type="Pfam" id="PF03428"/>
    </source>
</evidence>
<organism evidence="4 5">
    <name type="scientific">Mangrovicoccus algicola</name>
    <dbReference type="NCBI Taxonomy" id="2771008"/>
    <lineage>
        <taxon>Bacteria</taxon>
        <taxon>Pseudomonadati</taxon>
        <taxon>Pseudomonadota</taxon>
        <taxon>Alphaproteobacteria</taxon>
        <taxon>Rhodobacterales</taxon>
        <taxon>Paracoccaceae</taxon>
        <taxon>Mangrovicoccus</taxon>
    </lineage>
</organism>
<dbReference type="InterPro" id="IPR005090">
    <property type="entry name" value="RepC_N"/>
</dbReference>
<dbReference type="RefSeq" id="WP_193182881.1">
    <property type="nucleotide sequence ID" value="NZ_JACVXA010000033.1"/>
</dbReference>
<dbReference type="InterPro" id="IPR021760">
    <property type="entry name" value="RepC_C"/>
</dbReference>
<feature type="region of interest" description="Disordered" evidence="1">
    <location>
        <begin position="173"/>
        <end position="226"/>
    </location>
</feature>
<comment type="caution">
    <text evidence="4">The sequence shown here is derived from an EMBL/GenBank/DDBJ whole genome shotgun (WGS) entry which is preliminary data.</text>
</comment>
<keyword evidence="5" id="KW-1185">Reference proteome</keyword>
<feature type="domain" description="Plasmid replication protein C C-terminal" evidence="3">
    <location>
        <begin position="233"/>
        <end position="324"/>
    </location>
</feature>
<dbReference type="InterPro" id="IPR047611">
    <property type="entry name" value="RepABC_RepC"/>
</dbReference>